<gene>
    <name evidence="8" type="ORF">O3G_MSEX009394</name>
</gene>
<dbReference type="GO" id="GO:0008171">
    <property type="term" value="F:O-methyltransferase activity"/>
    <property type="evidence" value="ECO:0007669"/>
    <property type="project" value="UniProtKB-UniRule"/>
</dbReference>
<dbReference type="Pfam" id="PF13679">
    <property type="entry name" value="Methyltransf_32"/>
    <property type="match status" value="1"/>
</dbReference>
<dbReference type="PANTHER" id="PTHR12315:SF1">
    <property type="entry name" value="RNA 5'-MONOPHOSPHATE METHYLTRANSFERASE"/>
    <property type="match status" value="1"/>
</dbReference>
<dbReference type="InterPro" id="IPR039772">
    <property type="entry name" value="Bin3-like"/>
</dbReference>
<dbReference type="PANTHER" id="PTHR12315">
    <property type="entry name" value="BICOID-INTERACTING PROTEIN RELATED"/>
    <property type="match status" value="1"/>
</dbReference>
<dbReference type="Pfam" id="PF06859">
    <property type="entry name" value="Bin3"/>
    <property type="match status" value="1"/>
</dbReference>
<protein>
    <recommendedName>
        <fullName evidence="6">RNA methyltransferase</fullName>
        <ecNumber evidence="6">2.1.1.-</ecNumber>
    </recommendedName>
</protein>
<dbReference type="GO" id="GO:0005737">
    <property type="term" value="C:cytoplasm"/>
    <property type="evidence" value="ECO:0007669"/>
    <property type="project" value="TreeGrafter"/>
</dbReference>
<dbReference type="GO" id="GO:2000632">
    <property type="term" value="P:negative regulation of pre-miRNA processing"/>
    <property type="evidence" value="ECO:0007669"/>
    <property type="project" value="TreeGrafter"/>
</dbReference>
<dbReference type="OrthoDB" id="273070at2759"/>
<dbReference type="CDD" id="cd02440">
    <property type="entry name" value="AdoMet_MTases"/>
    <property type="match status" value="1"/>
</dbReference>
<dbReference type="Gene3D" id="3.40.50.150">
    <property type="entry name" value="Vaccinia Virus protein VP39"/>
    <property type="match status" value="1"/>
</dbReference>
<keyword evidence="2 6" id="KW-0489">Methyltransferase</keyword>
<comment type="similarity">
    <text evidence="1 6">Belongs to the methyltransferase superfamily.</text>
</comment>
<name>A0A922CRU1_MANSE</name>
<dbReference type="InterPro" id="IPR029063">
    <property type="entry name" value="SAM-dependent_MTases_sf"/>
</dbReference>
<dbReference type="PROSITE" id="PS51515">
    <property type="entry name" value="BIN3_SAM"/>
    <property type="match status" value="1"/>
</dbReference>
<keyword evidence="4 5" id="KW-0949">S-adenosyl-L-methionine</keyword>
<evidence type="ECO:0000256" key="1">
    <source>
        <dbReference type="ARBA" id="ARBA00008361"/>
    </source>
</evidence>
<sequence length="243" mass="28157">MKSESANNANDLSYMGSDPGAVKHGNFINYYKFHNVDQRINNLHPEMLPKINSNEIYCLDIGCNTGELTKSLVVYLKTNYPNTNINILGIDIDPTLIQRANETNNVPGISYMTSNIMNETDRLDIHKYLETHGKQKFDIIFCFSVTMWIHLNNGDDGLLEFLRYIKSLTKVIIIEPQPWNCYRNAQRRVKKSGSYFEHYENLTIRGDVDKTIENILGEKPHTKVYESLYSSWNRKIKSFMMAL</sequence>
<dbReference type="EC" id="2.1.1.-" evidence="6"/>
<evidence type="ECO:0000259" key="7">
    <source>
        <dbReference type="PROSITE" id="PS51515"/>
    </source>
</evidence>
<reference evidence="8" key="1">
    <citation type="journal article" date="2016" name="Insect Biochem. Mol. Biol.">
        <title>Multifaceted biological insights from a draft genome sequence of the tobacco hornworm moth, Manduca sexta.</title>
        <authorList>
            <person name="Kanost M.R."/>
            <person name="Arrese E.L."/>
            <person name="Cao X."/>
            <person name="Chen Y.R."/>
            <person name="Chellapilla S."/>
            <person name="Goldsmith M.R."/>
            <person name="Grosse-Wilde E."/>
            <person name="Heckel D.G."/>
            <person name="Herndon N."/>
            <person name="Jiang H."/>
            <person name="Papanicolaou A."/>
            <person name="Qu J."/>
            <person name="Soulages J.L."/>
            <person name="Vogel H."/>
            <person name="Walters J."/>
            <person name="Waterhouse R.M."/>
            <person name="Ahn S.J."/>
            <person name="Almeida F.C."/>
            <person name="An C."/>
            <person name="Aqrawi P."/>
            <person name="Bretschneider A."/>
            <person name="Bryant W.B."/>
            <person name="Bucks S."/>
            <person name="Chao H."/>
            <person name="Chevignon G."/>
            <person name="Christen J.M."/>
            <person name="Clarke D.F."/>
            <person name="Dittmer N.T."/>
            <person name="Ferguson L.C.F."/>
            <person name="Garavelou S."/>
            <person name="Gordon K.H.J."/>
            <person name="Gunaratna R.T."/>
            <person name="Han Y."/>
            <person name="Hauser F."/>
            <person name="He Y."/>
            <person name="Heidel-Fischer H."/>
            <person name="Hirsh A."/>
            <person name="Hu Y."/>
            <person name="Jiang H."/>
            <person name="Kalra D."/>
            <person name="Klinner C."/>
            <person name="Konig C."/>
            <person name="Kovar C."/>
            <person name="Kroll A.R."/>
            <person name="Kuwar S.S."/>
            <person name="Lee S.L."/>
            <person name="Lehman R."/>
            <person name="Li K."/>
            <person name="Li Z."/>
            <person name="Liang H."/>
            <person name="Lovelace S."/>
            <person name="Lu Z."/>
            <person name="Mansfield J.H."/>
            <person name="McCulloch K.J."/>
            <person name="Mathew T."/>
            <person name="Morton B."/>
            <person name="Muzny D.M."/>
            <person name="Neunemann D."/>
            <person name="Ongeri F."/>
            <person name="Pauchet Y."/>
            <person name="Pu L.L."/>
            <person name="Pyrousis I."/>
            <person name="Rao X.J."/>
            <person name="Redding A."/>
            <person name="Roesel C."/>
            <person name="Sanchez-Gracia A."/>
            <person name="Schaack S."/>
            <person name="Shukla A."/>
            <person name="Tetreau G."/>
            <person name="Wang Y."/>
            <person name="Xiong G.H."/>
            <person name="Traut W."/>
            <person name="Walsh T.K."/>
            <person name="Worley K.C."/>
            <person name="Wu D."/>
            <person name="Wu W."/>
            <person name="Wu Y.Q."/>
            <person name="Zhang X."/>
            <person name="Zou Z."/>
            <person name="Zucker H."/>
            <person name="Briscoe A.D."/>
            <person name="Burmester T."/>
            <person name="Clem R.J."/>
            <person name="Feyereisen R."/>
            <person name="Grimmelikhuijzen C.J.P."/>
            <person name="Hamodrakas S.J."/>
            <person name="Hansson B.S."/>
            <person name="Huguet E."/>
            <person name="Jermiin L.S."/>
            <person name="Lan Q."/>
            <person name="Lehman H.K."/>
            <person name="Lorenzen M."/>
            <person name="Merzendorfer H."/>
            <person name="Michalopoulos I."/>
            <person name="Morton D.B."/>
            <person name="Muthukrishnan S."/>
            <person name="Oakeshott J.G."/>
            <person name="Palmer W."/>
            <person name="Park Y."/>
            <person name="Passarelli A.L."/>
            <person name="Rozas J."/>
            <person name="Schwartz L.M."/>
            <person name="Smith W."/>
            <person name="Southgate A."/>
            <person name="Vilcinskas A."/>
            <person name="Vogt R."/>
            <person name="Wang P."/>
            <person name="Werren J."/>
            <person name="Yu X.Q."/>
            <person name="Zhou J.J."/>
            <person name="Brown S.J."/>
            <person name="Scherer S.E."/>
            <person name="Richards S."/>
            <person name="Blissard G.W."/>
        </authorList>
    </citation>
    <scope>NUCLEOTIDE SEQUENCE</scope>
</reference>
<keyword evidence="9" id="KW-1185">Reference proteome</keyword>
<dbReference type="GO" id="GO:0008173">
    <property type="term" value="F:RNA methyltransferase activity"/>
    <property type="evidence" value="ECO:0007669"/>
    <property type="project" value="UniProtKB-UniRule"/>
</dbReference>
<dbReference type="InterPro" id="IPR010675">
    <property type="entry name" value="Bin3_C"/>
</dbReference>
<keyword evidence="3 6" id="KW-0808">Transferase</keyword>
<dbReference type="InterPro" id="IPR025714">
    <property type="entry name" value="Methyltranfer_dom"/>
</dbReference>
<feature type="domain" description="Bin3-type SAM" evidence="7">
    <location>
        <begin position="1"/>
        <end position="243"/>
    </location>
</feature>
<dbReference type="AlphaFoldDB" id="A0A922CRU1"/>
<dbReference type="EMBL" id="JH668498">
    <property type="protein sequence ID" value="KAG6455826.1"/>
    <property type="molecule type" value="Genomic_DNA"/>
</dbReference>
<dbReference type="GO" id="GO:0032259">
    <property type="term" value="P:methylation"/>
    <property type="evidence" value="ECO:0007669"/>
    <property type="project" value="UniProtKB-KW"/>
</dbReference>
<evidence type="ECO:0000256" key="3">
    <source>
        <dbReference type="ARBA" id="ARBA00022679"/>
    </source>
</evidence>
<comment type="caution">
    <text evidence="8">The sequence shown here is derived from an EMBL/GenBank/DDBJ whole genome shotgun (WGS) entry which is preliminary data.</text>
</comment>
<proteinExistence type="inferred from homology"/>
<evidence type="ECO:0000313" key="9">
    <source>
        <dbReference type="Proteomes" id="UP000791440"/>
    </source>
</evidence>
<reference evidence="8" key="2">
    <citation type="submission" date="2020-12" db="EMBL/GenBank/DDBJ databases">
        <authorList>
            <person name="Kanost M."/>
        </authorList>
    </citation>
    <scope>NUCLEOTIDE SEQUENCE</scope>
</reference>
<evidence type="ECO:0000256" key="6">
    <source>
        <dbReference type="RuleBase" id="RU367087"/>
    </source>
</evidence>
<dbReference type="SUPFAM" id="SSF53335">
    <property type="entry name" value="S-adenosyl-L-methionine-dependent methyltransferases"/>
    <property type="match status" value="1"/>
</dbReference>
<evidence type="ECO:0000256" key="5">
    <source>
        <dbReference type="PROSITE-ProRule" id="PRU00848"/>
    </source>
</evidence>
<dbReference type="InterPro" id="IPR024160">
    <property type="entry name" value="BIN3_SAM-bd_dom"/>
</dbReference>
<accession>A0A922CRU1</accession>
<evidence type="ECO:0000256" key="2">
    <source>
        <dbReference type="ARBA" id="ARBA00022603"/>
    </source>
</evidence>
<evidence type="ECO:0000313" key="8">
    <source>
        <dbReference type="EMBL" id="KAG6455826.1"/>
    </source>
</evidence>
<evidence type="ECO:0000256" key="4">
    <source>
        <dbReference type="ARBA" id="ARBA00022691"/>
    </source>
</evidence>
<organism evidence="8 9">
    <name type="scientific">Manduca sexta</name>
    <name type="common">Tobacco hawkmoth</name>
    <name type="synonym">Tobacco hornworm</name>
    <dbReference type="NCBI Taxonomy" id="7130"/>
    <lineage>
        <taxon>Eukaryota</taxon>
        <taxon>Metazoa</taxon>
        <taxon>Ecdysozoa</taxon>
        <taxon>Arthropoda</taxon>
        <taxon>Hexapoda</taxon>
        <taxon>Insecta</taxon>
        <taxon>Pterygota</taxon>
        <taxon>Neoptera</taxon>
        <taxon>Endopterygota</taxon>
        <taxon>Lepidoptera</taxon>
        <taxon>Glossata</taxon>
        <taxon>Ditrysia</taxon>
        <taxon>Bombycoidea</taxon>
        <taxon>Sphingidae</taxon>
        <taxon>Sphinginae</taxon>
        <taxon>Sphingini</taxon>
        <taxon>Manduca</taxon>
    </lineage>
</organism>
<dbReference type="Proteomes" id="UP000791440">
    <property type="component" value="Unassembled WGS sequence"/>
</dbReference>